<dbReference type="PANTHER" id="PTHR21666">
    <property type="entry name" value="PEPTIDASE-RELATED"/>
    <property type="match status" value="1"/>
</dbReference>
<proteinExistence type="predicted"/>
<dbReference type="OrthoDB" id="5245088at2"/>
<keyword evidence="4" id="KW-1185">Reference proteome</keyword>
<dbReference type="SUPFAM" id="SSF51261">
    <property type="entry name" value="Duplicated hybrid motif"/>
    <property type="match status" value="1"/>
</dbReference>
<sequence length="168" mass="17860" precursor="true">MWGFQNNDFAKLLATSLFCVAIAVTLNASPAHALRAGSWSWPLAGAHTISRGYEAPSVFYGAGHRGIDLVAEVGQEVLAPADGVVHFVGTVVDRELISLDHGQFLSTFEPVTSTLTEGDRVTRGQVIGTVTTSNHCTCLHMGARQGKDYLSPLAMLASIPAAVLLPWD</sequence>
<gene>
    <name evidence="3" type="ORF">AURMO_01111</name>
</gene>
<feature type="domain" description="M23ase beta-sheet core" evidence="2">
    <location>
        <begin position="63"/>
        <end position="152"/>
    </location>
</feature>
<dbReference type="InterPro" id="IPR016047">
    <property type="entry name" value="M23ase_b-sheet_dom"/>
</dbReference>
<protein>
    <submittedName>
        <fullName evidence="3">Peptidase family M23</fullName>
    </submittedName>
</protein>
<organism evidence="3 4">
    <name type="scientific">Aurantimicrobium photophilum</name>
    <dbReference type="NCBI Taxonomy" id="1987356"/>
    <lineage>
        <taxon>Bacteria</taxon>
        <taxon>Bacillati</taxon>
        <taxon>Actinomycetota</taxon>
        <taxon>Actinomycetes</taxon>
        <taxon>Micrococcales</taxon>
        <taxon>Microbacteriaceae</taxon>
        <taxon>Aurantimicrobium</taxon>
    </lineage>
</organism>
<evidence type="ECO:0000313" key="4">
    <source>
        <dbReference type="Proteomes" id="UP000246894"/>
    </source>
</evidence>
<dbReference type="AlphaFoldDB" id="A0A2Z3RY27"/>
<feature type="chain" id="PRO_5016250862" evidence="1">
    <location>
        <begin position="34"/>
        <end position="168"/>
    </location>
</feature>
<dbReference type="InterPro" id="IPR050570">
    <property type="entry name" value="Cell_wall_metabolism_enzyme"/>
</dbReference>
<name>A0A2Z3RY27_9MICO</name>
<dbReference type="InterPro" id="IPR011055">
    <property type="entry name" value="Dup_hybrid_motif"/>
</dbReference>
<reference evidence="3 4" key="1">
    <citation type="submission" date="2017-10" db="EMBL/GenBank/DDBJ databases">
        <title>Genome of an Actinobacterium that displays light-enhanced growth.</title>
        <authorList>
            <person name="Maresca J.A."/>
            <person name="Hempel P."/>
            <person name="Shevchenko O."/>
            <person name="Miller K.J."/>
            <person name="Hahn M.W."/>
        </authorList>
    </citation>
    <scope>NUCLEOTIDE SEQUENCE [LARGE SCALE GENOMIC DNA]</scope>
    <source>
        <strain evidence="3 4">MWH-Mo1</strain>
    </source>
</reference>
<accession>A0A2Z3RY27</accession>
<evidence type="ECO:0000313" key="3">
    <source>
        <dbReference type="EMBL" id="AWR21705.1"/>
    </source>
</evidence>
<dbReference type="CDD" id="cd12797">
    <property type="entry name" value="M23_peptidase"/>
    <property type="match status" value="1"/>
</dbReference>
<dbReference type="Gene3D" id="2.70.70.10">
    <property type="entry name" value="Glucose Permease (Domain IIA)"/>
    <property type="match status" value="1"/>
</dbReference>
<dbReference type="Proteomes" id="UP000246894">
    <property type="component" value="Chromosome"/>
</dbReference>
<dbReference type="Pfam" id="PF01551">
    <property type="entry name" value="Peptidase_M23"/>
    <property type="match status" value="1"/>
</dbReference>
<dbReference type="EMBL" id="CP023994">
    <property type="protein sequence ID" value="AWR21705.1"/>
    <property type="molecule type" value="Genomic_DNA"/>
</dbReference>
<evidence type="ECO:0000256" key="1">
    <source>
        <dbReference type="SAM" id="SignalP"/>
    </source>
</evidence>
<dbReference type="RefSeq" id="WP_110233797.1">
    <property type="nucleotide sequence ID" value="NZ_CP023994.1"/>
</dbReference>
<feature type="signal peptide" evidence="1">
    <location>
        <begin position="1"/>
        <end position="33"/>
    </location>
</feature>
<keyword evidence="1" id="KW-0732">Signal</keyword>
<evidence type="ECO:0000259" key="2">
    <source>
        <dbReference type="Pfam" id="PF01551"/>
    </source>
</evidence>
<dbReference type="PANTHER" id="PTHR21666:SF270">
    <property type="entry name" value="MUREIN HYDROLASE ACTIVATOR ENVC"/>
    <property type="match status" value="1"/>
</dbReference>
<dbReference type="GO" id="GO:0004222">
    <property type="term" value="F:metalloendopeptidase activity"/>
    <property type="evidence" value="ECO:0007669"/>
    <property type="project" value="TreeGrafter"/>
</dbReference>
<dbReference type="KEGG" id="aum:AURMO_01111"/>